<evidence type="ECO:0000313" key="2">
    <source>
        <dbReference type="Proteomes" id="UP000245056"/>
    </source>
</evidence>
<dbReference type="Pfam" id="PF14350">
    <property type="entry name" value="Beta_protein"/>
    <property type="match status" value="1"/>
</dbReference>
<dbReference type="InterPro" id="IPR025683">
    <property type="entry name" value="Protein_beta"/>
</dbReference>
<organism evidence="1 2">
    <name type="scientific">Pseudomonas prosekii</name>
    <dbReference type="NCBI Taxonomy" id="1148509"/>
    <lineage>
        <taxon>Bacteria</taxon>
        <taxon>Pseudomonadati</taxon>
        <taxon>Pseudomonadota</taxon>
        <taxon>Gammaproteobacteria</taxon>
        <taxon>Pseudomonadales</taxon>
        <taxon>Pseudomonadaceae</taxon>
        <taxon>Pseudomonas</taxon>
    </lineage>
</organism>
<sequence length="342" mass="37448">MAINFPDHPPYIPIIKWQSYEQKALKKVAADVGRHVLPCVEVRDSAQHINLMGAFHGTWGSSAMVDYADPKGVLTANRKREFHDFLASANGLGLPIVPVFNPYDVPGLGVPLQTLAASFGEAALRLRVAALSITADHLANVTTAYNALAAHGLRMSLIIDLGVAPQTWTNADTQRFSTELSQFQPLGFTSIHVASGAYPESLAAVKTGVGVFNRRDWSFWSDLNAAAPGMKIGFSDYGVLSPVWTEEALTRRGARVAIRYTRNNDWLILRADGKKKTDSVAISEIMVNAYAADFKGPTYSFGDELLAERADPAVLLTKKRCGHYHITEGWSHHIAVVVKEQY</sequence>
<dbReference type="AlphaFoldDB" id="A0A2U2D341"/>
<dbReference type="OrthoDB" id="1492299at2"/>
<comment type="caution">
    <text evidence="1">The sequence shown here is derived from an EMBL/GenBank/DDBJ whole genome shotgun (WGS) entry which is preliminary data.</text>
</comment>
<protein>
    <recommendedName>
        <fullName evidence="3">Beta protein</fullName>
    </recommendedName>
</protein>
<dbReference type="Proteomes" id="UP000245056">
    <property type="component" value="Unassembled WGS sequence"/>
</dbReference>
<name>A0A2U2D341_9PSED</name>
<accession>A0A2U2D341</accession>
<evidence type="ECO:0008006" key="3">
    <source>
        <dbReference type="Google" id="ProtNLM"/>
    </source>
</evidence>
<dbReference type="EMBL" id="QFAW01000037">
    <property type="protein sequence ID" value="PWE41117.1"/>
    <property type="molecule type" value="Genomic_DNA"/>
</dbReference>
<dbReference type="RefSeq" id="WP_109521956.1">
    <property type="nucleotide sequence ID" value="NZ_QFAW01000037.1"/>
</dbReference>
<evidence type="ECO:0000313" key="1">
    <source>
        <dbReference type="EMBL" id="PWE41117.1"/>
    </source>
</evidence>
<reference evidence="1 2" key="1">
    <citation type="submission" date="2018-05" db="EMBL/GenBank/DDBJ databases">
        <title>Genome sequences of two Antarctic strains of Pseudomonas prosekii: insights into adaptation to extreme conditions.</title>
        <authorList>
            <person name="Snopkova K."/>
            <person name="Dufkova K."/>
            <person name="Cejkova D."/>
            <person name="Sedlacek I."/>
            <person name="Smajs D."/>
        </authorList>
    </citation>
    <scope>NUCLEOTIDE SEQUENCE [LARGE SCALE GENOMIC DNA]</scope>
    <source>
        <strain evidence="1 2">P2673</strain>
    </source>
</reference>
<proteinExistence type="predicted"/>
<gene>
    <name evidence="1" type="ORF">C9I49_22220</name>
</gene>